<dbReference type="Pfam" id="PF00903">
    <property type="entry name" value="Glyoxalase"/>
    <property type="match status" value="2"/>
</dbReference>
<keyword evidence="3" id="KW-1185">Reference proteome</keyword>
<dbReference type="InterPro" id="IPR004360">
    <property type="entry name" value="Glyas_Fos-R_dOase_dom"/>
</dbReference>
<reference evidence="2 3" key="1">
    <citation type="submission" date="2024-06" db="EMBL/GenBank/DDBJ databases">
        <title>Novosphingobium rhizovicinus M1R2S20.</title>
        <authorList>
            <person name="Sun J.-Q."/>
        </authorList>
    </citation>
    <scope>NUCLEOTIDE SEQUENCE [LARGE SCALE GENOMIC DNA]</scope>
    <source>
        <strain evidence="2 3">M1R2S20</strain>
    </source>
</reference>
<dbReference type="RefSeq" id="WP_367774213.1">
    <property type="nucleotide sequence ID" value="NZ_JBFNXR010000050.1"/>
</dbReference>
<evidence type="ECO:0000259" key="1">
    <source>
        <dbReference type="PROSITE" id="PS51819"/>
    </source>
</evidence>
<evidence type="ECO:0000313" key="3">
    <source>
        <dbReference type="Proteomes" id="UP001556118"/>
    </source>
</evidence>
<feature type="domain" description="VOC" evidence="1">
    <location>
        <begin position="7"/>
        <end position="124"/>
    </location>
</feature>
<proteinExistence type="predicted"/>
<dbReference type="EMBL" id="JBFNXR010000050">
    <property type="protein sequence ID" value="MEW9855976.1"/>
    <property type="molecule type" value="Genomic_DNA"/>
</dbReference>
<dbReference type="Gene3D" id="3.10.180.10">
    <property type="entry name" value="2,3-Dihydroxybiphenyl 1,2-Dioxygenase, domain 1"/>
    <property type="match status" value="2"/>
</dbReference>
<dbReference type="SUPFAM" id="SSF54593">
    <property type="entry name" value="Glyoxalase/Bleomycin resistance protein/Dihydroxybiphenyl dioxygenase"/>
    <property type="match status" value="2"/>
</dbReference>
<dbReference type="InterPro" id="IPR037523">
    <property type="entry name" value="VOC_core"/>
</dbReference>
<feature type="domain" description="VOC" evidence="1">
    <location>
        <begin position="139"/>
        <end position="257"/>
    </location>
</feature>
<dbReference type="PANTHER" id="PTHR33993:SF14">
    <property type="entry name" value="GB|AAF24581.1"/>
    <property type="match status" value="1"/>
</dbReference>
<dbReference type="InterPro" id="IPR029068">
    <property type="entry name" value="Glyas_Bleomycin-R_OHBP_Dase"/>
</dbReference>
<name>A0ABV3RCY8_9SPHN</name>
<organism evidence="2 3">
    <name type="scientific">Novosphingobium rhizovicinum</name>
    <dbReference type="NCBI Taxonomy" id="3228928"/>
    <lineage>
        <taxon>Bacteria</taxon>
        <taxon>Pseudomonadati</taxon>
        <taxon>Pseudomonadota</taxon>
        <taxon>Alphaproteobacteria</taxon>
        <taxon>Sphingomonadales</taxon>
        <taxon>Sphingomonadaceae</taxon>
        <taxon>Novosphingobium</taxon>
    </lineage>
</organism>
<evidence type="ECO:0000313" key="2">
    <source>
        <dbReference type="EMBL" id="MEW9855976.1"/>
    </source>
</evidence>
<dbReference type="PANTHER" id="PTHR33993">
    <property type="entry name" value="GLYOXALASE-RELATED"/>
    <property type="match status" value="1"/>
</dbReference>
<gene>
    <name evidence="2" type="ORF">ABUH87_12605</name>
</gene>
<protein>
    <submittedName>
        <fullName evidence="2">VOC family protein</fullName>
    </submittedName>
</protein>
<sequence length="260" mass="28212">MADMQGDFIWYELMTSDADEAQAFYEPLLGWKFAGSNTPDMDYRLGSTDCTEVVGMLELTDDMIRAGARPAWIGYIAVDDIAASIAALKDKGGQLFKGPNHLEGVGHMAMVVDPQGAPFYLMQPEGAGPATSFAKYDPKVGHCAWNELVTDDPEAADAFYTAMFGWKKGEAVDMGEMGLYQMYTQGDYTLGAMMKRPSEMPASAWAFYFRVPNIDVARSQVEKGGGKVVSGPMEIPGGEYVFQGFDPQGAFFSVIGSKGS</sequence>
<dbReference type="CDD" id="cd07247">
    <property type="entry name" value="SgaA_N_like"/>
    <property type="match status" value="2"/>
</dbReference>
<dbReference type="Proteomes" id="UP001556118">
    <property type="component" value="Unassembled WGS sequence"/>
</dbReference>
<accession>A0ABV3RCY8</accession>
<comment type="caution">
    <text evidence="2">The sequence shown here is derived from an EMBL/GenBank/DDBJ whole genome shotgun (WGS) entry which is preliminary data.</text>
</comment>
<dbReference type="PROSITE" id="PS51819">
    <property type="entry name" value="VOC"/>
    <property type="match status" value="2"/>
</dbReference>
<dbReference type="InterPro" id="IPR052164">
    <property type="entry name" value="Anthracycline_SecMetBiosynth"/>
</dbReference>